<dbReference type="EMBL" id="FTMP01000009">
    <property type="protein sequence ID" value="SIQ85495.1"/>
    <property type="molecule type" value="Genomic_DNA"/>
</dbReference>
<name>A0A1N6W6B6_AQUAC</name>
<evidence type="ECO:0000313" key="1">
    <source>
        <dbReference type="EMBL" id="SIQ85495.1"/>
    </source>
</evidence>
<dbReference type="AlphaFoldDB" id="A0A1N6W6B6"/>
<gene>
    <name evidence="1" type="ORF">SAMN05878282_10918</name>
</gene>
<proteinExistence type="predicted"/>
<protein>
    <submittedName>
        <fullName evidence="1">Uncharacterized protein</fullName>
    </submittedName>
</protein>
<sequence length="56" mass="6335">MRWLMRRAADGRGIYKELVCFGRERRDVIARVLQAVRELGSLGAGSLSTRTERSSP</sequence>
<dbReference type="Proteomes" id="UP000185841">
    <property type="component" value="Unassembled WGS sequence"/>
</dbReference>
<accession>A0A1N6W6B6</accession>
<organism evidence="1 2">
    <name type="scientific">Aquipseudomonas alcaligenes</name>
    <name type="common">Pseudomonas alcaligenes</name>
    <dbReference type="NCBI Taxonomy" id="43263"/>
    <lineage>
        <taxon>Bacteria</taxon>
        <taxon>Pseudomonadati</taxon>
        <taxon>Pseudomonadota</taxon>
        <taxon>Gammaproteobacteria</taxon>
        <taxon>Pseudomonadales</taxon>
        <taxon>Pseudomonadaceae</taxon>
        <taxon>Aquipseudomonas</taxon>
    </lineage>
</organism>
<reference evidence="1 2" key="1">
    <citation type="submission" date="2017-01" db="EMBL/GenBank/DDBJ databases">
        <authorList>
            <person name="Mah S.A."/>
            <person name="Swanson W.J."/>
            <person name="Moy G.W."/>
            <person name="Vacquier V.D."/>
        </authorList>
    </citation>
    <scope>NUCLEOTIDE SEQUENCE [LARGE SCALE GENOMIC DNA]</scope>
    <source>
        <strain evidence="1 2">RU36E</strain>
    </source>
</reference>
<evidence type="ECO:0000313" key="2">
    <source>
        <dbReference type="Proteomes" id="UP000185841"/>
    </source>
</evidence>